<comment type="catalytic activity">
    <reaction evidence="1">
        <text>a 2'-deoxyribonucleoside 5'-phosphate + H2O = a 2'-deoxyribonucleoside + phosphate</text>
        <dbReference type="Rhea" id="RHEA:36167"/>
        <dbReference type="ChEBI" id="CHEBI:15377"/>
        <dbReference type="ChEBI" id="CHEBI:18274"/>
        <dbReference type="ChEBI" id="CHEBI:43474"/>
        <dbReference type="ChEBI" id="CHEBI:65317"/>
        <dbReference type="EC" id="3.1.3.89"/>
    </reaction>
</comment>
<dbReference type="GO" id="GO:0005737">
    <property type="term" value="C:cytoplasm"/>
    <property type="evidence" value="ECO:0007669"/>
    <property type="project" value="TreeGrafter"/>
</dbReference>
<dbReference type="Proteomes" id="UP000191554">
    <property type="component" value="Unassembled WGS sequence"/>
</dbReference>
<evidence type="ECO:0000259" key="8">
    <source>
        <dbReference type="PROSITE" id="PS51831"/>
    </source>
</evidence>
<sequence>MDKENFHFFAFLSRMKYINRWGLMRNTFTENVQEHSLQVAMIAHGLAVIRNTYFSGEINPERVAILAMFHDCNEIITGDMPTPIKYYNPQISKIYKDIEDISKEKIISMLPEEMADEYYSLFFKNPEDVECWKLVKAADRIAAYIKCIEEVKAGNTEFKKASEAILSTINDIELEEVKYFMDKFIPGYYLSLDEID</sequence>
<evidence type="ECO:0000256" key="2">
    <source>
        <dbReference type="ARBA" id="ARBA00001936"/>
    </source>
</evidence>
<evidence type="ECO:0000256" key="7">
    <source>
        <dbReference type="ARBA" id="ARBA00022801"/>
    </source>
</evidence>
<feature type="domain" description="HD" evidence="8">
    <location>
        <begin position="32"/>
        <end position="144"/>
    </location>
</feature>
<keyword evidence="6" id="KW-0479">Metal-binding</keyword>
<evidence type="ECO:0000256" key="1">
    <source>
        <dbReference type="ARBA" id="ARBA00001638"/>
    </source>
</evidence>
<comment type="cofactor">
    <cofactor evidence="2">
        <name>Mn(2+)</name>
        <dbReference type="ChEBI" id="CHEBI:29035"/>
    </cofactor>
</comment>
<organism evidence="9 10">
    <name type="scientific">Ruminiclostridium hungatei</name>
    <name type="common">Clostridium hungatei</name>
    <dbReference type="NCBI Taxonomy" id="48256"/>
    <lineage>
        <taxon>Bacteria</taxon>
        <taxon>Bacillati</taxon>
        <taxon>Bacillota</taxon>
        <taxon>Clostridia</taxon>
        <taxon>Eubacteriales</taxon>
        <taxon>Oscillospiraceae</taxon>
        <taxon>Ruminiclostridium</taxon>
    </lineage>
</organism>
<comment type="subunit">
    <text evidence="4">Homodimer.</text>
</comment>
<dbReference type="PROSITE" id="PS51831">
    <property type="entry name" value="HD"/>
    <property type="match status" value="1"/>
</dbReference>
<dbReference type="EC" id="3.1.3.89" evidence="5"/>
<dbReference type="RefSeq" id="WP_080065931.1">
    <property type="nucleotide sequence ID" value="NZ_MZGX01000026.1"/>
</dbReference>
<accession>A0A1V4SGT5</accession>
<keyword evidence="7 9" id="KW-0378">Hydrolase</keyword>
<dbReference type="PANTHER" id="PTHR11845">
    <property type="entry name" value="5'-DEOXYNUCLEOTIDASE HDDC2"/>
    <property type="match status" value="1"/>
</dbReference>
<evidence type="ECO:0000313" key="9">
    <source>
        <dbReference type="EMBL" id="OPX42675.1"/>
    </source>
</evidence>
<gene>
    <name evidence="9" type="primary">yfbR</name>
    <name evidence="9" type="ORF">CLHUN_34970</name>
</gene>
<evidence type="ECO:0000256" key="5">
    <source>
        <dbReference type="ARBA" id="ARBA00012964"/>
    </source>
</evidence>
<dbReference type="SUPFAM" id="SSF109604">
    <property type="entry name" value="HD-domain/PDEase-like"/>
    <property type="match status" value="1"/>
</dbReference>
<keyword evidence="10" id="KW-1185">Reference proteome</keyword>
<evidence type="ECO:0000256" key="3">
    <source>
        <dbReference type="ARBA" id="ARBA00001941"/>
    </source>
</evidence>
<evidence type="ECO:0000256" key="4">
    <source>
        <dbReference type="ARBA" id="ARBA00011738"/>
    </source>
</evidence>
<evidence type="ECO:0000313" key="10">
    <source>
        <dbReference type="Proteomes" id="UP000191554"/>
    </source>
</evidence>
<dbReference type="InterPro" id="IPR006674">
    <property type="entry name" value="HD_domain"/>
</dbReference>
<dbReference type="SMART" id="SM00471">
    <property type="entry name" value="HDc"/>
    <property type="match status" value="1"/>
</dbReference>
<dbReference type="GO" id="GO:0046872">
    <property type="term" value="F:metal ion binding"/>
    <property type="evidence" value="ECO:0007669"/>
    <property type="project" value="UniProtKB-KW"/>
</dbReference>
<protein>
    <recommendedName>
        <fullName evidence="5">5'-deoxynucleotidase</fullName>
        <ecNumber evidence="5">3.1.3.89</ecNumber>
    </recommendedName>
</protein>
<dbReference type="PANTHER" id="PTHR11845:SF13">
    <property type="entry name" value="5'-DEOXYNUCLEOTIDASE HDDC2"/>
    <property type="match status" value="1"/>
</dbReference>
<dbReference type="AlphaFoldDB" id="A0A1V4SGT5"/>
<dbReference type="Pfam" id="PF12917">
    <property type="entry name" value="YfbR-like"/>
    <property type="match status" value="1"/>
</dbReference>
<dbReference type="EMBL" id="MZGX01000026">
    <property type="protein sequence ID" value="OPX42675.1"/>
    <property type="molecule type" value="Genomic_DNA"/>
</dbReference>
<dbReference type="Gene3D" id="1.10.3210.10">
    <property type="entry name" value="Hypothetical protein af1432"/>
    <property type="match status" value="1"/>
</dbReference>
<dbReference type="STRING" id="48256.CLHUN_34970"/>
<comment type="caution">
    <text evidence="9">The sequence shown here is derived from an EMBL/GenBank/DDBJ whole genome shotgun (WGS) entry which is preliminary data.</text>
</comment>
<dbReference type="OrthoDB" id="9812744at2"/>
<proteinExistence type="predicted"/>
<reference evidence="9 10" key="1">
    <citation type="submission" date="2017-03" db="EMBL/GenBank/DDBJ databases">
        <title>Genome sequence of Clostridium hungatei DSM 14427.</title>
        <authorList>
            <person name="Poehlein A."/>
            <person name="Daniel R."/>
        </authorList>
    </citation>
    <scope>NUCLEOTIDE SEQUENCE [LARGE SCALE GENOMIC DNA]</scope>
    <source>
        <strain evidence="9 10">DSM 14427</strain>
    </source>
</reference>
<dbReference type="GO" id="GO:0002953">
    <property type="term" value="F:5'-deoxynucleotidase activity"/>
    <property type="evidence" value="ECO:0007669"/>
    <property type="project" value="UniProtKB-EC"/>
</dbReference>
<dbReference type="InterPro" id="IPR039356">
    <property type="entry name" value="YfbR/HDDC2"/>
</dbReference>
<name>A0A1V4SGT5_RUMHU</name>
<dbReference type="NCBIfam" id="NF003009">
    <property type="entry name" value="PRK03826.1"/>
    <property type="match status" value="1"/>
</dbReference>
<dbReference type="InterPro" id="IPR003607">
    <property type="entry name" value="HD/PDEase_dom"/>
</dbReference>
<comment type="cofactor">
    <cofactor evidence="3">
        <name>Co(2+)</name>
        <dbReference type="ChEBI" id="CHEBI:48828"/>
    </cofactor>
</comment>
<evidence type="ECO:0000256" key="6">
    <source>
        <dbReference type="ARBA" id="ARBA00022723"/>
    </source>
</evidence>